<dbReference type="Proteomes" id="UP000803844">
    <property type="component" value="Unassembled WGS sequence"/>
</dbReference>
<feature type="domain" description="MYND-type" evidence="5">
    <location>
        <begin position="9"/>
        <end position="50"/>
    </location>
</feature>
<gene>
    <name evidence="6" type="ORF">M406DRAFT_334836</name>
</gene>
<dbReference type="SUPFAM" id="SSF144232">
    <property type="entry name" value="HIT/MYND zinc finger-like"/>
    <property type="match status" value="1"/>
</dbReference>
<keyword evidence="2 4" id="KW-0863">Zinc-finger</keyword>
<dbReference type="GeneID" id="63838106"/>
<keyword evidence="3" id="KW-0862">Zinc</keyword>
<dbReference type="EMBL" id="MU032353">
    <property type="protein sequence ID" value="KAF3760160.1"/>
    <property type="molecule type" value="Genomic_DNA"/>
</dbReference>
<evidence type="ECO:0000256" key="4">
    <source>
        <dbReference type="PROSITE-ProRule" id="PRU00134"/>
    </source>
</evidence>
<keyword evidence="7" id="KW-1185">Reference proteome</keyword>
<reference evidence="6" key="1">
    <citation type="journal article" date="2020" name="Phytopathology">
        <title>Genome sequence of the chestnut blight fungus Cryphonectria parasitica EP155: A fundamental resource for an archetypical invasive plant pathogen.</title>
        <authorList>
            <person name="Crouch J.A."/>
            <person name="Dawe A."/>
            <person name="Aerts A."/>
            <person name="Barry K."/>
            <person name="Churchill A.C.L."/>
            <person name="Grimwood J."/>
            <person name="Hillman B."/>
            <person name="Milgroom M.G."/>
            <person name="Pangilinan J."/>
            <person name="Smith M."/>
            <person name="Salamov A."/>
            <person name="Schmutz J."/>
            <person name="Yadav J."/>
            <person name="Grigoriev I.V."/>
            <person name="Nuss D."/>
        </authorList>
    </citation>
    <scope>NUCLEOTIDE SEQUENCE</scope>
    <source>
        <strain evidence="6">EP155</strain>
    </source>
</reference>
<comment type="caution">
    <text evidence="6">The sequence shown here is derived from an EMBL/GenBank/DDBJ whole genome shotgun (WGS) entry which is preliminary data.</text>
</comment>
<dbReference type="OrthoDB" id="432970at2759"/>
<evidence type="ECO:0000256" key="1">
    <source>
        <dbReference type="ARBA" id="ARBA00022723"/>
    </source>
</evidence>
<evidence type="ECO:0000256" key="3">
    <source>
        <dbReference type="ARBA" id="ARBA00022833"/>
    </source>
</evidence>
<dbReference type="InterPro" id="IPR002893">
    <property type="entry name" value="Znf_MYND"/>
</dbReference>
<keyword evidence="1" id="KW-0479">Metal-binding</keyword>
<name>A0A9P5CJX2_CRYP1</name>
<evidence type="ECO:0000313" key="7">
    <source>
        <dbReference type="Proteomes" id="UP000803844"/>
    </source>
</evidence>
<organism evidence="6 7">
    <name type="scientific">Cryphonectria parasitica (strain ATCC 38755 / EP155)</name>
    <dbReference type="NCBI Taxonomy" id="660469"/>
    <lineage>
        <taxon>Eukaryota</taxon>
        <taxon>Fungi</taxon>
        <taxon>Dikarya</taxon>
        <taxon>Ascomycota</taxon>
        <taxon>Pezizomycotina</taxon>
        <taxon>Sordariomycetes</taxon>
        <taxon>Sordariomycetidae</taxon>
        <taxon>Diaporthales</taxon>
        <taxon>Cryphonectriaceae</taxon>
        <taxon>Cryphonectria-Endothia species complex</taxon>
        <taxon>Cryphonectria</taxon>
    </lineage>
</organism>
<dbReference type="GO" id="GO:0008270">
    <property type="term" value="F:zinc ion binding"/>
    <property type="evidence" value="ECO:0007669"/>
    <property type="project" value="UniProtKB-KW"/>
</dbReference>
<proteinExistence type="predicted"/>
<sequence length="211" mass="24217">MANVVEQKCIKCKKIFTQVGSTVHHCRDCKAKYCSAHCKNNDWVAHENACGIEWDENGNVIQKSNSHLCHAYAPNEGGNIITYQEDENVAMRLLIEAYRITDEDDRIAKGRLSLETDKPKPQYITGHAFKGLQDFLRVLEGTRGVLPYWWSREKRKECEEIAQKMYHWSDIETDVPKEIDAPCRFGGPVMRVPLRRFVSFFAGVGPLENLL</sequence>
<dbReference type="AlphaFoldDB" id="A0A9P5CJX2"/>
<dbReference type="PROSITE" id="PS50865">
    <property type="entry name" value="ZF_MYND_2"/>
    <property type="match status" value="1"/>
</dbReference>
<dbReference type="RefSeq" id="XP_040771139.1">
    <property type="nucleotide sequence ID" value="XM_040920977.1"/>
</dbReference>
<evidence type="ECO:0000259" key="5">
    <source>
        <dbReference type="PROSITE" id="PS50865"/>
    </source>
</evidence>
<protein>
    <recommendedName>
        <fullName evidence="5">MYND-type domain-containing protein</fullName>
    </recommendedName>
</protein>
<evidence type="ECO:0000313" key="6">
    <source>
        <dbReference type="EMBL" id="KAF3760160.1"/>
    </source>
</evidence>
<accession>A0A9P5CJX2</accession>
<evidence type="ECO:0000256" key="2">
    <source>
        <dbReference type="ARBA" id="ARBA00022771"/>
    </source>
</evidence>